<sequence>MPVDLPQPLDVIAVGAHPDDVEIGCGGTLARLVEQGYRVGLVDLTDGEPTPGSSGREERLAEAKAAAEVLGLHHRQTLDLPNRRLFDSFEARCELAKVFRRFRPKVVLGIADKTPMASPDHWQATQITDAAVFYSRLCKWDEHFDHLPVHRIDKQVWYPLGFSTTALPPHGGAFVADITATYEKKIAAVKCYKSQFPAEKKRVWSILEGASLSNGAAAGFERGEMFLSATTVGTRDFLQTVLPAVDPVDAP</sequence>
<dbReference type="OrthoDB" id="9815144at2"/>
<dbReference type="PANTHER" id="PTHR12993">
    <property type="entry name" value="N-ACETYLGLUCOSAMINYL-PHOSPHATIDYLINOSITOL DE-N-ACETYLASE-RELATED"/>
    <property type="match status" value="1"/>
</dbReference>
<evidence type="ECO:0000313" key="1">
    <source>
        <dbReference type="EMBL" id="QDT17541.1"/>
    </source>
</evidence>
<keyword evidence="2" id="KW-1185">Reference proteome</keyword>
<dbReference type="InterPro" id="IPR003737">
    <property type="entry name" value="GlcNAc_PI_deacetylase-related"/>
</dbReference>
<dbReference type="EMBL" id="CP036265">
    <property type="protein sequence ID" value="QDT17541.1"/>
    <property type="molecule type" value="Genomic_DNA"/>
</dbReference>
<dbReference type="SUPFAM" id="SSF102588">
    <property type="entry name" value="LmbE-like"/>
    <property type="match status" value="1"/>
</dbReference>
<dbReference type="PANTHER" id="PTHR12993:SF30">
    <property type="entry name" value="N-ACETYL-ALPHA-D-GLUCOSAMINYL L-MALATE DEACETYLASE 1"/>
    <property type="match status" value="1"/>
</dbReference>
<dbReference type="AlphaFoldDB" id="A0A517PDX1"/>
<organism evidence="1 2">
    <name type="scientific">Alienimonas californiensis</name>
    <dbReference type="NCBI Taxonomy" id="2527989"/>
    <lineage>
        <taxon>Bacteria</taxon>
        <taxon>Pseudomonadati</taxon>
        <taxon>Planctomycetota</taxon>
        <taxon>Planctomycetia</taxon>
        <taxon>Planctomycetales</taxon>
        <taxon>Planctomycetaceae</taxon>
        <taxon>Alienimonas</taxon>
    </lineage>
</organism>
<accession>A0A517PDX1</accession>
<protein>
    <submittedName>
        <fullName evidence="1">Mycothiol S-conjugate amidase</fullName>
        <ecNumber evidence="1">3.5.1.115</ecNumber>
    </submittedName>
</protein>
<dbReference type="RefSeq" id="WP_145360400.1">
    <property type="nucleotide sequence ID" value="NZ_CP036265.1"/>
</dbReference>
<dbReference type="Gene3D" id="3.40.50.10320">
    <property type="entry name" value="LmbE-like"/>
    <property type="match status" value="1"/>
</dbReference>
<keyword evidence="1" id="KW-0378">Hydrolase</keyword>
<dbReference type="InterPro" id="IPR024078">
    <property type="entry name" value="LmbE-like_dom_sf"/>
</dbReference>
<dbReference type="Pfam" id="PF02585">
    <property type="entry name" value="PIG-L"/>
    <property type="match status" value="1"/>
</dbReference>
<reference evidence="1 2" key="1">
    <citation type="submission" date="2019-02" db="EMBL/GenBank/DDBJ databases">
        <title>Deep-cultivation of Planctomycetes and their phenomic and genomic characterization uncovers novel biology.</title>
        <authorList>
            <person name="Wiegand S."/>
            <person name="Jogler M."/>
            <person name="Boedeker C."/>
            <person name="Pinto D."/>
            <person name="Vollmers J."/>
            <person name="Rivas-Marin E."/>
            <person name="Kohn T."/>
            <person name="Peeters S.H."/>
            <person name="Heuer A."/>
            <person name="Rast P."/>
            <person name="Oberbeckmann S."/>
            <person name="Bunk B."/>
            <person name="Jeske O."/>
            <person name="Meyerdierks A."/>
            <person name="Storesund J.E."/>
            <person name="Kallscheuer N."/>
            <person name="Luecker S."/>
            <person name="Lage O.M."/>
            <person name="Pohl T."/>
            <person name="Merkel B.J."/>
            <person name="Hornburger P."/>
            <person name="Mueller R.-W."/>
            <person name="Bruemmer F."/>
            <person name="Labrenz M."/>
            <person name="Spormann A.M."/>
            <person name="Op den Camp H."/>
            <person name="Overmann J."/>
            <person name="Amann R."/>
            <person name="Jetten M.S.M."/>
            <person name="Mascher T."/>
            <person name="Medema M.H."/>
            <person name="Devos D.P."/>
            <person name="Kaster A.-K."/>
            <person name="Ovreas L."/>
            <person name="Rohde M."/>
            <person name="Galperin M.Y."/>
            <person name="Jogler C."/>
        </authorList>
    </citation>
    <scope>NUCLEOTIDE SEQUENCE [LARGE SCALE GENOMIC DNA]</scope>
    <source>
        <strain evidence="1 2">CA12</strain>
    </source>
</reference>
<dbReference type="KEGG" id="acaf:CA12_36680"/>
<gene>
    <name evidence="1" type="primary">mca_1</name>
    <name evidence="1" type="ORF">CA12_36680</name>
</gene>
<name>A0A517PDX1_9PLAN</name>
<dbReference type="GO" id="GO:0016811">
    <property type="term" value="F:hydrolase activity, acting on carbon-nitrogen (but not peptide) bonds, in linear amides"/>
    <property type="evidence" value="ECO:0007669"/>
    <property type="project" value="TreeGrafter"/>
</dbReference>
<proteinExistence type="predicted"/>
<dbReference type="EC" id="3.5.1.115" evidence="1"/>
<evidence type="ECO:0000313" key="2">
    <source>
        <dbReference type="Proteomes" id="UP000318741"/>
    </source>
</evidence>
<dbReference type="Proteomes" id="UP000318741">
    <property type="component" value="Chromosome"/>
</dbReference>